<dbReference type="PROSITE" id="PS51340">
    <property type="entry name" value="MOSC"/>
    <property type="match status" value="1"/>
</dbReference>
<reference evidence="7" key="1">
    <citation type="submission" date="2025-08" db="UniProtKB">
        <authorList>
            <consortium name="RefSeq"/>
        </authorList>
    </citation>
    <scope>IDENTIFICATION</scope>
    <source>
        <tissue evidence="7">Whole Larva</tissue>
    </source>
</reference>
<evidence type="ECO:0000256" key="2">
    <source>
        <dbReference type="ARBA" id="ARBA00022898"/>
    </source>
</evidence>
<dbReference type="GeneID" id="108569660"/>
<dbReference type="InterPro" id="IPR015424">
    <property type="entry name" value="PyrdxlP-dep_Trfase"/>
</dbReference>
<dbReference type="Pfam" id="PF03476">
    <property type="entry name" value="MOSC_N"/>
    <property type="match status" value="1"/>
</dbReference>
<sequence length="756" mass="85582">MDTSRKSFKSIYPLSTEKLIRSEFKRVKEQTYLDHAGATLYSEKQIEAVCNDYKGNLFANPHARSTISKETDDAIDLIRYKILNHFNTDSNNYTVIFTSGTTAALKIIGESFHYNDGEFVYTEDNHTSVLGMREFANNHRVVSFNESKDLLNKEDNQRNCKFQNVKCNSLFVYPAQCNFSGFKYPLDWINKIKTGALGADANWYCMLDAASYASTSFLDLQKYTPDFICVSFYKMFGYPTGLGALLVKNQSSNVLSKKYFGGGTVYLALSDQNVVIRRKQLNESFEDGTLNFLSILSLKHGFDTIQRLHLNMDLISLHTFALAKYVYSSLETFQHNNSKPACVLYHDGNYDDASKQGAIVNFNVLRPDGSYVGYSEVMHIANLNKVYLRTGCFCNPGACKRHLQLTSEDVKYFYSQGHVCGDQNDLIDNRPTGSIRISFGYMSTVDDANAILDMIKQNFIVSKLKTTLANNNEQLIFNTILKNERIKCEGNLKKILIYPIKSCGAFSIDTSWKLIGSGLEYDRQWMIVSRNGVCLTQKQEPKLCIIKPVIDLHDDSLILTCEGFSSVSVPLKTKSIVNCQSKVCGDRIAGWDCGDEVADWLDHILCRNGLRLLSQRDIRKRKNELELSLANKAQFLMVNEASVKWLLDIISEGDLDDTLDDLVQRFRPNFVVNFGKIFVENDCESFHFGKTIFTSEGKCTRCQIICIDQKTGEKSVEPLRTLSNEFNGKITFGVYLKCTENKAENLIHIGDSVIGN</sequence>
<evidence type="ECO:0000256" key="4">
    <source>
        <dbReference type="HAMAP-Rule" id="MF_03050"/>
    </source>
</evidence>
<dbReference type="Proteomes" id="UP000695000">
    <property type="component" value="Unplaced"/>
</dbReference>
<dbReference type="RefSeq" id="XP_017786781.1">
    <property type="nucleotide sequence ID" value="XM_017931292.1"/>
</dbReference>
<dbReference type="SUPFAM" id="SSF53383">
    <property type="entry name" value="PLP-dependent transferases"/>
    <property type="match status" value="1"/>
</dbReference>
<protein>
    <recommendedName>
        <fullName evidence="4">Molybdenum cofactor sulfurase</fullName>
        <shortName evidence="4">MCS</shortName>
        <shortName evidence="4">MOS</shortName>
        <shortName evidence="4">MoCo sulfurase</shortName>
        <ecNumber evidence="4">2.8.1.9</ecNumber>
    </recommendedName>
    <alternativeName>
        <fullName evidence="4">Molybdenum cofactor sulfurtransferase</fullName>
    </alternativeName>
    <alternativeName>
        <fullName evidence="4">Protein maroon-like</fullName>
        <shortName evidence="4">Ma-l</shortName>
    </alternativeName>
</protein>
<evidence type="ECO:0000256" key="3">
    <source>
        <dbReference type="ARBA" id="ARBA00023150"/>
    </source>
</evidence>
<comment type="function">
    <text evidence="4">Sulfurates the molybdenum cofactor. Sulfation of molybdenum is essential for xanthine dehydrogenase (XDH) and aldehyde oxidase (ADO) enzymes in which molybdenum cofactor is liganded by 1 oxygen and 1 sulfur atom in active form.</text>
</comment>
<dbReference type="InterPro" id="IPR005303">
    <property type="entry name" value="MOCOS_middle"/>
</dbReference>
<comment type="similarity">
    <text evidence="4">Belongs to the class-V pyridoxal-phosphate-dependent aminotransferase family. MOCOS subfamily.</text>
</comment>
<feature type="modified residue" description="N6-(pyridoxal phosphate)lysine" evidence="4">
    <location>
        <position position="234"/>
    </location>
</feature>
<dbReference type="EC" id="2.8.1.9" evidence="4"/>
<gene>
    <name evidence="7" type="primary">LOC108569660</name>
    <name evidence="4" type="synonym">mal</name>
</gene>
<evidence type="ECO:0000313" key="7">
    <source>
        <dbReference type="RefSeq" id="XP_017786781.1"/>
    </source>
</evidence>
<dbReference type="InterPro" id="IPR000192">
    <property type="entry name" value="Aminotrans_V_dom"/>
</dbReference>
<dbReference type="InterPro" id="IPR015421">
    <property type="entry name" value="PyrdxlP-dep_Trfase_major"/>
</dbReference>
<dbReference type="HAMAP" id="MF_03050">
    <property type="entry name" value="MOCOS"/>
    <property type="match status" value="1"/>
</dbReference>
<keyword evidence="3 4" id="KW-0501">Molybdenum cofactor biosynthesis</keyword>
<dbReference type="PANTHER" id="PTHR14237">
    <property type="entry name" value="MOLYBDOPTERIN COFACTOR SULFURASE MOSC"/>
    <property type="match status" value="1"/>
</dbReference>
<keyword evidence="6" id="KW-1185">Reference proteome</keyword>
<dbReference type="PANTHER" id="PTHR14237:SF80">
    <property type="entry name" value="MOLYBDENUM COFACTOR SULFURASE"/>
    <property type="match status" value="1"/>
</dbReference>
<organism evidence="6 7">
    <name type="scientific">Nicrophorus vespilloides</name>
    <name type="common">Boreal carrion beetle</name>
    <dbReference type="NCBI Taxonomy" id="110193"/>
    <lineage>
        <taxon>Eukaryota</taxon>
        <taxon>Metazoa</taxon>
        <taxon>Ecdysozoa</taxon>
        <taxon>Arthropoda</taxon>
        <taxon>Hexapoda</taxon>
        <taxon>Insecta</taxon>
        <taxon>Pterygota</taxon>
        <taxon>Neoptera</taxon>
        <taxon>Endopterygota</taxon>
        <taxon>Coleoptera</taxon>
        <taxon>Polyphaga</taxon>
        <taxon>Staphyliniformia</taxon>
        <taxon>Silphidae</taxon>
        <taxon>Nicrophorinae</taxon>
        <taxon>Nicrophorus</taxon>
    </lineage>
</organism>
<comment type="catalytic activity">
    <reaction evidence="4">
        <text>Mo-molybdopterin + L-cysteine + AH2 = thio-Mo-molybdopterin + L-alanine + A + H2O</text>
        <dbReference type="Rhea" id="RHEA:42636"/>
        <dbReference type="ChEBI" id="CHEBI:13193"/>
        <dbReference type="ChEBI" id="CHEBI:15377"/>
        <dbReference type="ChEBI" id="CHEBI:17499"/>
        <dbReference type="ChEBI" id="CHEBI:35235"/>
        <dbReference type="ChEBI" id="CHEBI:57972"/>
        <dbReference type="ChEBI" id="CHEBI:71302"/>
        <dbReference type="ChEBI" id="CHEBI:82685"/>
        <dbReference type="EC" id="2.8.1.9"/>
    </reaction>
</comment>
<proteinExistence type="inferred from homology"/>
<dbReference type="InterPro" id="IPR028886">
    <property type="entry name" value="MoCo_sulfurase"/>
</dbReference>
<evidence type="ECO:0000259" key="5">
    <source>
        <dbReference type="PROSITE" id="PS51340"/>
    </source>
</evidence>
<feature type="active site" evidence="4">
    <location>
        <position position="394"/>
    </location>
</feature>
<comment type="cofactor">
    <cofactor evidence="4">
        <name>pyridoxal 5'-phosphate</name>
        <dbReference type="ChEBI" id="CHEBI:597326"/>
    </cofactor>
</comment>
<dbReference type="Pfam" id="PF00266">
    <property type="entry name" value="Aminotran_5"/>
    <property type="match status" value="1"/>
</dbReference>
<accession>A0ABM1NIY1</accession>
<keyword evidence="1 4" id="KW-0808">Transferase</keyword>
<evidence type="ECO:0000256" key="1">
    <source>
        <dbReference type="ARBA" id="ARBA00022679"/>
    </source>
</evidence>
<dbReference type="SUPFAM" id="SSF141673">
    <property type="entry name" value="MOSC N-terminal domain-like"/>
    <property type="match status" value="1"/>
</dbReference>
<dbReference type="Pfam" id="PF03473">
    <property type="entry name" value="MOSC"/>
    <property type="match status" value="1"/>
</dbReference>
<feature type="domain" description="MOSC" evidence="5">
    <location>
        <begin position="610"/>
        <end position="756"/>
    </location>
</feature>
<dbReference type="InterPro" id="IPR005302">
    <property type="entry name" value="MoCF_Sase_C"/>
</dbReference>
<keyword evidence="2 4" id="KW-0663">Pyridoxal phosphate</keyword>
<dbReference type="Gene3D" id="3.40.640.10">
    <property type="entry name" value="Type I PLP-dependent aspartate aminotransferase-like (Major domain)"/>
    <property type="match status" value="1"/>
</dbReference>
<evidence type="ECO:0000313" key="6">
    <source>
        <dbReference type="Proteomes" id="UP000695000"/>
    </source>
</evidence>
<name>A0ABM1NIY1_NICVS</name>